<evidence type="ECO:0000256" key="6">
    <source>
        <dbReference type="ARBA" id="ARBA00022729"/>
    </source>
</evidence>
<keyword evidence="11" id="KW-0472">Membrane</keyword>
<evidence type="ECO:0000256" key="11">
    <source>
        <dbReference type="ARBA" id="ARBA00023136"/>
    </source>
</evidence>
<comment type="similarity">
    <text evidence="3 16">Belongs to the peptidase M8 family.</text>
</comment>
<dbReference type="GO" id="GO:0004222">
    <property type="term" value="F:metalloendopeptidase activity"/>
    <property type="evidence" value="ECO:0007669"/>
    <property type="project" value="UniProtKB-UniRule"/>
</dbReference>
<evidence type="ECO:0000256" key="3">
    <source>
        <dbReference type="ARBA" id="ARBA00005860"/>
    </source>
</evidence>
<feature type="non-terminal residue" evidence="17">
    <location>
        <position position="399"/>
    </location>
</feature>
<dbReference type="GO" id="GO:0005737">
    <property type="term" value="C:cytoplasm"/>
    <property type="evidence" value="ECO:0007669"/>
    <property type="project" value="TreeGrafter"/>
</dbReference>
<comment type="cofactor">
    <cofactor evidence="15 16">
        <name>Zn(2+)</name>
        <dbReference type="ChEBI" id="CHEBI:29105"/>
    </cofactor>
    <text evidence="15 16">Binds 1 zinc ion per subunit.</text>
</comment>
<dbReference type="Pfam" id="PF01457">
    <property type="entry name" value="Peptidase_M8"/>
    <property type="match status" value="1"/>
</dbReference>
<comment type="catalytic activity">
    <reaction evidence="1">
        <text>Preference for hydrophobic residues at P1 and P1' and basic residues at P2' and P3'. A model nonapeptide is cleaved at -Ala-Tyr-|-Leu-Lys-Lys-.</text>
        <dbReference type="EC" id="3.4.24.36"/>
    </reaction>
</comment>
<dbReference type="GO" id="GO:0016020">
    <property type="term" value="C:membrane"/>
    <property type="evidence" value="ECO:0007669"/>
    <property type="project" value="UniProtKB-SubCell"/>
</dbReference>
<dbReference type="Gene3D" id="3.10.170.20">
    <property type="match status" value="1"/>
</dbReference>
<keyword evidence="10 15" id="KW-0482">Metalloprotease</keyword>
<evidence type="ECO:0000256" key="14">
    <source>
        <dbReference type="ARBA" id="ARBA00023180"/>
    </source>
</evidence>
<organism evidence="17 18">
    <name type="scientific">Trypanosoma conorhini</name>
    <dbReference type="NCBI Taxonomy" id="83891"/>
    <lineage>
        <taxon>Eukaryota</taxon>
        <taxon>Discoba</taxon>
        <taxon>Euglenozoa</taxon>
        <taxon>Kinetoplastea</taxon>
        <taxon>Metakinetoplastina</taxon>
        <taxon>Trypanosomatida</taxon>
        <taxon>Trypanosomatidae</taxon>
        <taxon>Trypanosoma</taxon>
    </lineage>
</organism>
<keyword evidence="9" id="KW-0130">Cell adhesion</keyword>
<keyword evidence="7 16" id="KW-0378">Hydrolase</keyword>
<gene>
    <name evidence="17" type="ORF">Tco025E_02603</name>
</gene>
<keyword evidence="18" id="KW-1185">Reference proteome</keyword>
<feature type="binding site" evidence="15">
    <location>
        <position position="295"/>
    </location>
    <ligand>
        <name>Zn(2+)</name>
        <dbReference type="ChEBI" id="CHEBI:29105"/>
        <note>catalytic</note>
    </ligand>
</feature>
<comment type="caution">
    <text evidence="17">The sequence shown here is derived from an EMBL/GenBank/DDBJ whole genome shotgun (WGS) entry which is preliminary data.</text>
</comment>
<accession>A0A3R7PE41</accession>
<dbReference type="Proteomes" id="UP000284403">
    <property type="component" value="Unassembled WGS sequence"/>
</dbReference>
<dbReference type="Gene3D" id="3.90.132.10">
    <property type="entry name" value="Leishmanolysin , domain 2"/>
    <property type="match status" value="1"/>
</dbReference>
<evidence type="ECO:0000313" key="17">
    <source>
        <dbReference type="EMBL" id="RNF24103.1"/>
    </source>
</evidence>
<evidence type="ECO:0000256" key="9">
    <source>
        <dbReference type="ARBA" id="ARBA00022889"/>
    </source>
</evidence>
<evidence type="ECO:0000256" key="12">
    <source>
        <dbReference type="ARBA" id="ARBA00023145"/>
    </source>
</evidence>
<dbReference type="PRINTS" id="PR00782">
    <property type="entry name" value="LSHMANOLYSIN"/>
</dbReference>
<dbReference type="Gene3D" id="2.10.55.10">
    <property type="entry name" value="Leishmanolysin domain 3"/>
    <property type="match status" value="1"/>
</dbReference>
<dbReference type="InterPro" id="IPR001577">
    <property type="entry name" value="Peptidase_M8"/>
</dbReference>
<dbReference type="GO" id="GO:0007155">
    <property type="term" value="P:cell adhesion"/>
    <property type="evidence" value="ECO:0007669"/>
    <property type="project" value="UniProtKB-KW"/>
</dbReference>
<sequence>MRRPLRAALPLLLLATTCCVVGCLAAAHRRALDEAAMKSGPLPTAMVREVPRKGEGAAQAYTVAAAGEGKEWEPIRIVVSMEDLSDASKYCTKEGEKKPNFKGQELKCTKEEVVTADWNKTLVNEVIPVAVKLHAERLLVRRLKTPLKVPKFTSEHGFCQYFKVPEGHHDAGVENADMVLYVAAGTSYGAWALPCAFGTDGRPIAGALHLPLFQPLTVMHASRTAAHAIVYALGFVAKQMKKHSMLTTVSAVRGGSSPVTVVNSPVTLNKTKAHYGCDKLQGMELQDCDHPEGCHLSLRNAKDELMSVAGGHTAGYYTALTMAILEDLGYYKAVWGMEEPMAWGRGAGCDFLEKPCSDKSPIEHPGMFCDNKTEKSLRCTSDRQAIGQCGPNVAEGGAN</sequence>
<evidence type="ECO:0000313" key="18">
    <source>
        <dbReference type="Proteomes" id="UP000284403"/>
    </source>
</evidence>
<feature type="chain" id="PRO_5023973337" description="Leishmanolysin-like peptidase" evidence="16">
    <location>
        <begin position="26"/>
        <end position="399"/>
    </location>
</feature>
<evidence type="ECO:0000256" key="7">
    <source>
        <dbReference type="ARBA" id="ARBA00022801"/>
    </source>
</evidence>
<evidence type="ECO:0000256" key="15">
    <source>
        <dbReference type="PIRSR" id="PIRSR601577-2"/>
    </source>
</evidence>
<dbReference type="AlphaFoldDB" id="A0A3R7PE41"/>
<dbReference type="OrthoDB" id="527990at2759"/>
<dbReference type="RefSeq" id="XP_029230356.1">
    <property type="nucleotide sequence ID" value="XM_029369528.1"/>
</dbReference>
<dbReference type="EC" id="3.4.24.-" evidence="16"/>
<feature type="binding site" evidence="15">
    <location>
        <position position="227"/>
    </location>
    <ligand>
        <name>Zn(2+)</name>
        <dbReference type="ChEBI" id="CHEBI:29105"/>
        <note>catalytic</note>
    </ligand>
</feature>
<dbReference type="GO" id="GO:0046872">
    <property type="term" value="F:metal ion binding"/>
    <property type="evidence" value="ECO:0007669"/>
    <property type="project" value="UniProtKB-KW"/>
</dbReference>
<keyword evidence="6 16" id="KW-0732">Signal</keyword>
<evidence type="ECO:0000256" key="10">
    <source>
        <dbReference type="ARBA" id="ARBA00023049"/>
    </source>
</evidence>
<evidence type="ECO:0000256" key="8">
    <source>
        <dbReference type="ARBA" id="ARBA00022833"/>
    </source>
</evidence>
<name>A0A3R7PE41_9TRYP</name>
<keyword evidence="13" id="KW-1015">Disulfide bond</keyword>
<dbReference type="PANTHER" id="PTHR10942">
    <property type="entry name" value="LEISHMANOLYSIN-LIKE PEPTIDASE"/>
    <property type="match status" value="1"/>
</dbReference>
<keyword evidence="8 15" id="KW-0862">Zinc</keyword>
<dbReference type="GeneID" id="40316214"/>
<keyword evidence="5 15" id="KW-0479">Metal-binding</keyword>
<keyword evidence="12" id="KW-0865">Zymogen</keyword>
<evidence type="ECO:0000256" key="2">
    <source>
        <dbReference type="ARBA" id="ARBA00004370"/>
    </source>
</evidence>
<evidence type="ECO:0000256" key="4">
    <source>
        <dbReference type="ARBA" id="ARBA00022670"/>
    </source>
</evidence>
<evidence type="ECO:0000256" key="1">
    <source>
        <dbReference type="ARBA" id="ARBA00001249"/>
    </source>
</evidence>
<evidence type="ECO:0000256" key="5">
    <source>
        <dbReference type="ARBA" id="ARBA00022723"/>
    </source>
</evidence>
<dbReference type="SUPFAM" id="SSF55486">
    <property type="entry name" value="Metalloproteases ('zincins'), catalytic domain"/>
    <property type="match status" value="1"/>
</dbReference>
<feature type="signal peptide" evidence="16">
    <location>
        <begin position="1"/>
        <end position="25"/>
    </location>
</feature>
<reference evidence="17 18" key="1">
    <citation type="journal article" date="2018" name="BMC Genomics">
        <title>Genomic comparison of Trypanosoma conorhini and Trypanosoma rangeli to Trypanosoma cruzi strains of high and low virulence.</title>
        <authorList>
            <person name="Bradwell K.R."/>
            <person name="Koparde V.N."/>
            <person name="Matveyev A.V."/>
            <person name="Serrano M.G."/>
            <person name="Alves J.M."/>
            <person name="Parikh H."/>
            <person name="Huang B."/>
            <person name="Lee V."/>
            <person name="Espinosa-Alvarez O."/>
            <person name="Ortiz P.A."/>
            <person name="Costa-Martins A.G."/>
            <person name="Teixeira M.M."/>
            <person name="Buck G.A."/>
        </authorList>
    </citation>
    <scope>NUCLEOTIDE SEQUENCE [LARGE SCALE GENOMIC DNA]</scope>
    <source>
        <strain evidence="17 18">025E</strain>
    </source>
</reference>
<comment type="subcellular location">
    <subcellularLocation>
        <location evidence="2">Membrane</location>
    </subcellularLocation>
</comment>
<proteinExistence type="inferred from homology"/>
<dbReference type="GO" id="GO:0006508">
    <property type="term" value="P:proteolysis"/>
    <property type="evidence" value="ECO:0007669"/>
    <property type="project" value="UniProtKB-KW"/>
</dbReference>
<evidence type="ECO:0000256" key="16">
    <source>
        <dbReference type="RuleBase" id="RU366077"/>
    </source>
</evidence>
<keyword evidence="4 16" id="KW-0645">Protease</keyword>
<dbReference type="EMBL" id="MKKU01000105">
    <property type="protein sequence ID" value="RNF24103.1"/>
    <property type="molecule type" value="Genomic_DNA"/>
</dbReference>
<evidence type="ECO:0000256" key="13">
    <source>
        <dbReference type="ARBA" id="ARBA00023157"/>
    </source>
</evidence>
<keyword evidence="14" id="KW-0325">Glycoprotein</keyword>
<protein>
    <recommendedName>
        <fullName evidence="16">Leishmanolysin-like peptidase</fullName>
        <ecNumber evidence="16">3.4.24.-</ecNumber>
    </recommendedName>
</protein>
<dbReference type="PANTHER" id="PTHR10942:SF0">
    <property type="entry name" value="LEISHMANOLYSIN-LIKE PEPTIDASE"/>
    <property type="match status" value="1"/>
</dbReference>